<proteinExistence type="predicted"/>
<evidence type="ECO:0000313" key="2">
    <source>
        <dbReference type="Proteomes" id="UP001633002"/>
    </source>
</evidence>
<comment type="caution">
    <text evidence="1">The sequence shown here is derived from an EMBL/GenBank/DDBJ whole genome shotgun (WGS) entry which is preliminary data.</text>
</comment>
<name>A0ABD3I4H6_9MARC</name>
<reference evidence="1 2" key="1">
    <citation type="submission" date="2024-09" db="EMBL/GenBank/DDBJ databases">
        <title>Chromosome-scale assembly of Riccia sorocarpa.</title>
        <authorList>
            <person name="Paukszto L."/>
        </authorList>
    </citation>
    <scope>NUCLEOTIDE SEQUENCE [LARGE SCALE GENOMIC DNA]</scope>
    <source>
        <strain evidence="1">LP-2024</strain>
        <tissue evidence="1">Aerial parts of the thallus</tissue>
    </source>
</reference>
<dbReference type="EMBL" id="JBJQOH010000002">
    <property type="protein sequence ID" value="KAL3697959.1"/>
    <property type="molecule type" value="Genomic_DNA"/>
</dbReference>
<keyword evidence="2" id="KW-1185">Reference proteome</keyword>
<protein>
    <submittedName>
        <fullName evidence="1">Uncharacterized protein</fullName>
    </submittedName>
</protein>
<dbReference type="Proteomes" id="UP001633002">
    <property type="component" value="Unassembled WGS sequence"/>
</dbReference>
<dbReference type="AlphaFoldDB" id="A0ABD3I4H6"/>
<sequence>MVSDPRDSAGPSPLLTGSPLDAWTEVEQTWALEDAFDKAMQKHGPRFTRQVVRGSRLDQARLDRIYISQDATWCNEERVRLSALKADDGTMIEDEVKLMRTIGDFYQQLYTQPEIQVEDRASRMQALQPINKFATVDENKGLTERPEAKEMGEIIGGMAKGKAPRADGLTVEVLLGTWSWTEQPCMAFVQTVWTECRIGTSNTIAIVKLLPKSQEKLYLRNWRPISSNTQLQNHRENSCL</sequence>
<evidence type="ECO:0000313" key="1">
    <source>
        <dbReference type="EMBL" id="KAL3697959.1"/>
    </source>
</evidence>
<accession>A0ABD3I4H6</accession>
<gene>
    <name evidence="1" type="ORF">R1sor_012035</name>
</gene>
<organism evidence="1 2">
    <name type="scientific">Riccia sorocarpa</name>
    <dbReference type="NCBI Taxonomy" id="122646"/>
    <lineage>
        <taxon>Eukaryota</taxon>
        <taxon>Viridiplantae</taxon>
        <taxon>Streptophyta</taxon>
        <taxon>Embryophyta</taxon>
        <taxon>Marchantiophyta</taxon>
        <taxon>Marchantiopsida</taxon>
        <taxon>Marchantiidae</taxon>
        <taxon>Marchantiales</taxon>
        <taxon>Ricciaceae</taxon>
        <taxon>Riccia</taxon>
    </lineage>
</organism>